<keyword evidence="1" id="KW-1133">Transmembrane helix</keyword>
<feature type="transmembrane region" description="Helical" evidence="1">
    <location>
        <begin position="143"/>
        <end position="164"/>
    </location>
</feature>
<dbReference type="RefSeq" id="WP_077996160.1">
    <property type="nucleotide sequence ID" value="NZ_CP019655.1"/>
</dbReference>
<keyword evidence="1" id="KW-0472">Membrane</keyword>
<protein>
    <submittedName>
        <fullName evidence="2">Uncharacterized protein</fullName>
    </submittedName>
</protein>
<evidence type="ECO:0000313" key="3">
    <source>
        <dbReference type="Proteomes" id="UP000239833"/>
    </source>
</evidence>
<dbReference type="Proteomes" id="UP000239833">
    <property type="component" value="Chromosome"/>
</dbReference>
<proteinExistence type="predicted"/>
<organism evidence="2 3">
    <name type="scientific">Paenibacillus larvae subsp. larvae</name>
    <dbReference type="NCBI Taxonomy" id="147375"/>
    <lineage>
        <taxon>Bacteria</taxon>
        <taxon>Bacillati</taxon>
        <taxon>Bacillota</taxon>
        <taxon>Bacilli</taxon>
        <taxon>Bacillales</taxon>
        <taxon>Paenibacillaceae</taxon>
        <taxon>Paenibacillus</taxon>
    </lineage>
</organism>
<gene>
    <name evidence="2" type="ORF">ERICIII_04291</name>
</gene>
<dbReference type="GeneID" id="64220602"/>
<sequence length="167" mass="19105">MEKHPKLISFFSFILYVVLNYFFVSFATEHQIGGFSDEFAEVKKLLADGDSLRQIITTIAAIVTTMSVLVQYIIGKFLLVVFVPGTKTHLYYALMPKLLVLMVNIIFIGVFNIQNTWLYLSTALIGALLIMFFIQYKRNNWKATILFSLVFLLDSVFSLGKSIYSLF</sequence>
<accession>A0A2L1UJ31</accession>
<feature type="transmembrane region" description="Helical" evidence="1">
    <location>
        <begin position="117"/>
        <end position="136"/>
    </location>
</feature>
<reference evidence="3" key="1">
    <citation type="submission" date="2017-02" db="EMBL/GenBank/DDBJ databases">
        <title>Delineation of Paenibacillus larvae strains originating from foulbrood outbreaks.</title>
        <authorList>
            <person name="Beims H."/>
            <person name="Bunk B."/>
            <person name="Sproeer C."/>
            <person name="Mohr K.I."/>
            <person name="Pradella S."/>
            <person name="Guenther G."/>
            <person name="Rohde M."/>
            <person name="von der Ohe W."/>
            <person name="Steinert M."/>
        </authorList>
    </citation>
    <scope>NUCLEOTIDE SEQUENCE [LARGE SCALE GENOMIC DNA]</scope>
    <source>
        <strain evidence="3">Eric_III</strain>
    </source>
</reference>
<feature type="transmembrane region" description="Helical" evidence="1">
    <location>
        <begin position="7"/>
        <end position="27"/>
    </location>
</feature>
<feature type="transmembrane region" description="Helical" evidence="1">
    <location>
        <begin position="55"/>
        <end position="83"/>
    </location>
</feature>
<keyword evidence="1" id="KW-0812">Transmembrane</keyword>
<dbReference type="AlphaFoldDB" id="A0A2L1UJ31"/>
<feature type="transmembrane region" description="Helical" evidence="1">
    <location>
        <begin position="90"/>
        <end position="111"/>
    </location>
</feature>
<evidence type="ECO:0000256" key="1">
    <source>
        <dbReference type="SAM" id="Phobius"/>
    </source>
</evidence>
<evidence type="ECO:0000313" key="2">
    <source>
        <dbReference type="EMBL" id="AVF28355.1"/>
    </source>
</evidence>
<dbReference type="EMBL" id="CP019655">
    <property type="protein sequence ID" value="AVF28355.1"/>
    <property type="molecule type" value="Genomic_DNA"/>
</dbReference>
<name>A0A2L1UJ31_9BACL</name>